<keyword evidence="3" id="KW-1185">Reference proteome</keyword>
<gene>
    <name evidence="2" type="primary">ga29952</name>
    <name evidence="2" type="ORF">PR202_ga29952</name>
</gene>
<name>A0AAV5DN90_ELECO</name>
<comment type="caution">
    <text evidence="2">The sequence shown here is derived from an EMBL/GenBank/DDBJ whole genome shotgun (WGS) entry which is preliminary data.</text>
</comment>
<dbReference type="Proteomes" id="UP001054889">
    <property type="component" value="Unassembled WGS sequence"/>
</dbReference>
<reference evidence="2" key="1">
    <citation type="journal article" date="2018" name="DNA Res.">
        <title>Multiple hybrid de novo genome assembly of finger millet, an orphan allotetraploid crop.</title>
        <authorList>
            <person name="Hatakeyama M."/>
            <person name="Aluri S."/>
            <person name="Balachadran M.T."/>
            <person name="Sivarajan S.R."/>
            <person name="Patrignani A."/>
            <person name="Gruter S."/>
            <person name="Poveda L."/>
            <person name="Shimizu-Inatsugi R."/>
            <person name="Baeten J."/>
            <person name="Francoijs K.J."/>
            <person name="Nataraja K.N."/>
            <person name="Reddy Y.A.N."/>
            <person name="Phadnis S."/>
            <person name="Ravikumar R.L."/>
            <person name="Schlapbach R."/>
            <person name="Sreeman S.M."/>
            <person name="Shimizu K.K."/>
        </authorList>
    </citation>
    <scope>NUCLEOTIDE SEQUENCE</scope>
</reference>
<organism evidence="2 3">
    <name type="scientific">Eleusine coracana subsp. coracana</name>
    <dbReference type="NCBI Taxonomy" id="191504"/>
    <lineage>
        <taxon>Eukaryota</taxon>
        <taxon>Viridiplantae</taxon>
        <taxon>Streptophyta</taxon>
        <taxon>Embryophyta</taxon>
        <taxon>Tracheophyta</taxon>
        <taxon>Spermatophyta</taxon>
        <taxon>Magnoliopsida</taxon>
        <taxon>Liliopsida</taxon>
        <taxon>Poales</taxon>
        <taxon>Poaceae</taxon>
        <taxon>PACMAD clade</taxon>
        <taxon>Chloridoideae</taxon>
        <taxon>Cynodonteae</taxon>
        <taxon>Eleusininae</taxon>
        <taxon>Eleusine</taxon>
    </lineage>
</organism>
<protein>
    <submittedName>
        <fullName evidence="2">Uncharacterized protein</fullName>
    </submittedName>
</protein>
<dbReference type="EMBL" id="BQKI01000019">
    <property type="protein sequence ID" value="GJN11738.1"/>
    <property type="molecule type" value="Genomic_DNA"/>
</dbReference>
<evidence type="ECO:0000313" key="2">
    <source>
        <dbReference type="EMBL" id="GJN11738.1"/>
    </source>
</evidence>
<accession>A0AAV5DN90</accession>
<reference evidence="2" key="2">
    <citation type="submission" date="2021-12" db="EMBL/GenBank/DDBJ databases">
        <title>Resequencing data analysis of finger millet.</title>
        <authorList>
            <person name="Hatakeyama M."/>
            <person name="Aluri S."/>
            <person name="Balachadran M.T."/>
            <person name="Sivarajan S.R."/>
            <person name="Poveda L."/>
            <person name="Shimizu-Inatsugi R."/>
            <person name="Schlapbach R."/>
            <person name="Sreeman S.M."/>
            <person name="Shimizu K.K."/>
        </authorList>
    </citation>
    <scope>NUCLEOTIDE SEQUENCE</scope>
</reference>
<dbReference type="AlphaFoldDB" id="A0AAV5DN90"/>
<feature type="region of interest" description="Disordered" evidence="1">
    <location>
        <begin position="51"/>
        <end position="73"/>
    </location>
</feature>
<evidence type="ECO:0000313" key="3">
    <source>
        <dbReference type="Proteomes" id="UP001054889"/>
    </source>
</evidence>
<evidence type="ECO:0000256" key="1">
    <source>
        <dbReference type="SAM" id="MobiDB-lite"/>
    </source>
</evidence>
<sequence length="73" mass="7496">MPAPAARLAVASSVGPHCRQLLRWAPPRARQGSSFVVAAIAPRQDPAAVGRLDELGSLDPRGGERNGGLASSP</sequence>
<proteinExistence type="predicted"/>